<dbReference type="GO" id="GO:0004016">
    <property type="term" value="F:adenylate cyclase activity"/>
    <property type="evidence" value="ECO:0007669"/>
    <property type="project" value="UniProtKB-ARBA"/>
</dbReference>
<dbReference type="AlphaFoldDB" id="A0A840MZ01"/>
<accession>A0A840MZ01</accession>
<evidence type="ECO:0000256" key="2">
    <source>
        <dbReference type="ARBA" id="ARBA00022475"/>
    </source>
</evidence>
<organism evidence="9 10">
    <name type="scientific">Afipia massiliensis</name>
    <dbReference type="NCBI Taxonomy" id="211460"/>
    <lineage>
        <taxon>Bacteria</taxon>
        <taxon>Pseudomonadati</taxon>
        <taxon>Pseudomonadota</taxon>
        <taxon>Alphaproteobacteria</taxon>
        <taxon>Hyphomicrobiales</taxon>
        <taxon>Nitrobacteraceae</taxon>
        <taxon>Afipia</taxon>
    </lineage>
</organism>
<evidence type="ECO:0000256" key="5">
    <source>
        <dbReference type="ARBA" id="ARBA00023136"/>
    </source>
</evidence>
<sequence length="595" mass="64409">MTSRPDIALANTMSNPLVVPRTSLFKKYFRALFAAAIVPLLIAGGSEAWFGYHDQRARLNDLLNAEARYAAVNIQDFIEGIRDQLGWTVQLPWSEDTGDRRRLDALRLLRQVPAVENLTLVDATGKERLFVSRIGLNRIEGGEDLSTKPAVTGARSNRIWFGPVTFHGGSEPFMTIAIAGNRKADGIAIAEVNLKFIWEVVSGIKVGLTGDAFVLDRPGRLVAHPDISLVLRADETAQRPLQALRAAILARPGQAAAGQDVMGRSVLGAMVQIPGVDWSVIVKQPLAEAFAPIYAALWRTAALLVAGAALAAVLAYWLTQRMIGPIRLLEDGVARIGAGQFDHRISLTTRDEFERLATRFNEMAAELAVSQERSERINRLKRFLAPQVAELVDRTGDDRVLDGRRVEVVVIFCDMRGFTAFSARAEPETVMGVLREYYDVLEKVVGAHEATLINFSGDGAMVLVNAPVACSDPALQAVTMAIDMQISVQKLLAGWRAPDHQLGFGVGLAMGPATVGQIGSEGRLHYSAIGNVVNLASRLCSSAQDSEILIDRVAAHAVGSRVPLAELDARTLKGFDQPVPVFSAVIEKAVTDSTA</sequence>
<reference evidence="9 10" key="1">
    <citation type="submission" date="2020-08" db="EMBL/GenBank/DDBJ databases">
        <title>Genomic Encyclopedia of Type Strains, Phase IV (KMG-IV): sequencing the most valuable type-strain genomes for metagenomic binning, comparative biology and taxonomic classification.</title>
        <authorList>
            <person name="Goeker M."/>
        </authorList>
    </citation>
    <scope>NUCLEOTIDE SEQUENCE [LARGE SCALE GENOMIC DNA]</scope>
    <source>
        <strain evidence="9 10">DSM 17498</strain>
    </source>
</reference>
<dbReference type="Pfam" id="PF00672">
    <property type="entry name" value="HAMP"/>
    <property type="match status" value="1"/>
</dbReference>
<feature type="transmembrane region" description="Helical" evidence="6">
    <location>
        <begin position="296"/>
        <end position="318"/>
    </location>
</feature>
<dbReference type="CDD" id="cd12912">
    <property type="entry name" value="PDC2_MCP_like"/>
    <property type="match status" value="1"/>
</dbReference>
<protein>
    <submittedName>
        <fullName evidence="9">Class 3 adenylate cyclase</fullName>
    </submittedName>
</protein>
<evidence type="ECO:0000256" key="1">
    <source>
        <dbReference type="ARBA" id="ARBA00004651"/>
    </source>
</evidence>
<feature type="domain" description="HAMP" evidence="8">
    <location>
        <begin position="320"/>
        <end position="372"/>
    </location>
</feature>
<evidence type="ECO:0000313" key="10">
    <source>
        <dbReference type="Proteomes" id="UP000521227"/>
    </source>
</evidence>
<dbReference type="Proteomes" id="UP000521227">
    <property type="component" value="Unassembled WGS sequence"/>
</dbReference>
<keyword evidence="3 6" id="KW-0812">Transmembrane</keyword>
<evidence type="ECO:0000256" key="4">
    <source>
        <dbReference type="ARBA" id="ARBA00022989"/>
    </source>
</evidence>
<dbReference type="GO" id="GO:0035556">
    <property type="term" value="P:intracellular signal transduction"/>
    <property type="evidence" value="ECO:0007669"/>
    <property type="project" value="InterPro"/>
</dbReference>
<dbReference type="InterPro" id="IPR029787">
    <property type="entry name" value="Nucleotide_cyclase"/>
</dbReference>
<dbReference type="PANTHER" id="PTHR43081:SF20">
    <property type="entry name" value="TWO-COMPONENT RESPONSE REGULATOR"/>
    <property type="match status" value="1"/>
</dbReference>
<dbReference type="PANTHER" id="PTHR43081">
    <property type="entry name" value="ADENYLATE CYCLASE, TERMINAL-DIFFERENTIATION SPECIFIC-RELATED"/>
    <property type="match status" value="1"/>
</dbReference>
<keyword evidence="5 6" id="KW-0472">Membrane</keyword>
<dbReference type="Gene3D" id="6.10.340.10">
    <property type="match status" value="1"/>
</dbReference>
<dbReference type="SMART" id="SM00304">
    <property type="entry name" value="HAMP"/>
    <property type="match status" value="1"/>
</dbReference>
<dbReference type="Gene3D" id="3.30.450.20">
    <property type="entry name" value="PAS domain"/>
    <property type="match status" value="1"/>
</dbReference>
<keyword evidence="4 6" id="KW-1133">Transmembrane helix</keyword>
<comment type="caution">
    <text evidence="9">The sequence shown here is derived from an EMBL/GenBank/DDBJ whole genome shotgun (WGS) entry which is preliminary data.</text>
</comment>
<feature type="domain" description="Guanylate cyclase" evidence="7">
    <location>
        <begin position="409"/>
        <end position="540"/>
    </location>
</feature>
<dbReference type="InterPro" id="IPR033479">
    <property type="entry name" value="dCache_1"/>
</dbReference>
<feature type="transmembrane region" description="Helical" evidence="6">
    <location>
        <begin position="31"/>
        <end position="52"/>
    </location>
</feature>
<evidence type="ECO:0000256" key="6">
    <source>
        <dbReference type="SAM" id="Phobius"/>
    </source>
</evidence>
<dbReference type="GO" id="GO:0006171">
    <property type="term" value="P:cAMP biosynthetic process"/>
    <property type="evidence" value="ECO:0007669"/>
    <property type="project" value="TreeGrafter"/>
</dbReference>
<dbReference type="Pfam" id="PF02743">
    <property type="entry name" value="dCache_1"/>
    <property type="match status" value="1"/>
</dbReference>
<dbReference type="SUPFAM" id="SSF158472">
    <property type="entry name" value="HAMP domain-like"/>
    <property type="match status" value="1"/>
</dbReference>
<gene>
    <name evidence="9" type="ORF">HNQ36_001608</name>
</gene>
<dbReference type="SMART" id="SM00044">
    <property type="entry name" value="CYCc"/>
    <property type="match status" value="1"/>
</dbReference>
<dbReference type="Pfam" id="PF00211">
    <property type="entry name" value="Guanylate_cyc"/>
    <property type="match status" value="1"/>
</dbReference>
<dbReference type="InterPro" id="IPR001054">
    <property type="entry name" value="A/G_cyclase"/>
</dbReference>
<evidence type="ECO:0000259" key="7">
    <source>
        <dbReference type="PROSITE" id="PS50125"/>
    </source>
</evidence>
<dbReference type="GO" id="GO:0005886">
    <property type="term" value="C:plasma membrane"/>
    <property type="evidence" value="ECO:0007669"/>
    <property type="project" value="UniProtKB-SubCell"/>
</dbReference>
<dbReference type="EMBL" id="JACHIJ010000002">
    <property type="protein sequence ID" value="MBB5051654.1"/>
    <property type="molecule type" value="Genomic_DNA"/>
</dbReference>
<dbReference type="SUPFAM" id="SSF55073">
    <property type="entry name" value="Nucleotide cyclase"/>
    <property type="match status" value="1"/>
</dbReference>
<dbReference type="InterPro" id="IPR003660">
    <property type="entry name" value="HAMP_dom"/>
</dbReference>
<evidence type="ECO:0000313" key="9">
    <source>
        <dbReference type="EMBL" id="MBB5051654.1"/>
    </source>
</evidence>
<dbReference type="CDD" id="cd07302">
    <property type="entry name" value="CHD"/>
    <property type="match status" value="1"/>
</dbReference>
<dbReference type="PROSITE" id="PS50125">
    <property type="entry name" value="GUANYLATE_CYCLASE_2"/>
    <property type="match status" value="1"/>
</dbReference>
<dbReference type="InterPro" id="IPR050697">
    <property type="entry name" value="Adenylyl/Guanylyl_Cyclase_3/4"/>
</dbReference>
<comment type="subcellular location">
    <subcellularLocation>
        <location evidence="1">Cell membrane</location>
        <topology evidence="1">Multi-pass membrane protein</topology>
    </subcellularLocation>
</comment>
<evidence type="ECO:0000259" key="8">
    <source>
        <dbReference type="PROSITE" id="PS50885"/>
    </source>
</evidence>
<evidence type="ECO:0000256" key="3">
    <source>
        <dbReference type="ARBA" id="ARBA00022692"/>
    </source>
</evidence>
<dbReference type="Gene3D" id="3.30.70.1230">
    <property type="entry name" value="Nucleotide cyclase"/>
    <property type="match status" value="1"/>
</dbReference>
<dbReference type="CDD" id="cd06225">
    <property type="entry name" value="HAMP"/>
    <property type="match status" value="1"/>
</dbReference>
<name>A0A840MZ01_9BRAD</name>
<proteinExistence type="predicted"/>
<dbReference type="PROSITE" id="PS50885">
    <property type="entry name" value="HAMP"/>
    <property type="match status" value="1"/>
</dbReference>
<keyword evidence="2" id="KW-1003">Cell membrane</keyword>